<keyword evidence="2" id="KW-0732">Signal</keyword>
<protein>
    <submittedName>
        <fullName evidence="3">Tripartite tricarboxylate transporter substrate binding protein</fullName>
    </submittedName>
</protein>
<feature type="chain" id="PRO_5045408922" evidence="2">
    <location>
        <begin position="27"/>
        <end position="328"/>
    </location>
</feature>
<gene>
    <name evidence="3" type="ORF">Q2T77_30395</name>
</gene>
<evidence type="ECO:0000313" key="3">
    <source>
        <dbReference type="EMBL" id="MDO1536598.1"/>
    </source>
</evidence>
<proteinExistence type="inferred from homology"/>
<dbReference type="InterPro" id="IPR005064">
    <property type="entry name" value="BUG"/>
</dbReference>
<sequence>MQIREFLNLVCGATLALAAFMQPASAESYPSKPVKIIAPYAAGGGVDIVARVLADKMTRSLGQPVIVDNKTGGAGNIGVEAVAKAPGDGYTVSVALSSNLMINQFLYTKLPYDPQKDLTMVAKVADAPLVLVVNAALPIRNSAELRTYIAANKGKLAYGSWGVGTISHMSASRLSAMLDGDMTHVAYRGEAPMMQDLVAGNIPMSFATGAQAPGFIQSGKLRAIGVTGTSRIPSLPDVPTLAEVGLDDPLLRAVGWVGVAVPSATPDAVVQKLGVSIEAAVKMPDVQARIRELGWVASFQGPAPIRVTYLREAPMWQQVVKRSGAKLD</sequence>
<organism evidence="3 4">
    <name type="scientific">Variovorax ginsengisoli</name>
    <dbReference type="NCBI Taxonomy" id="363844"/>
    <lineage>
        <taxon>Bacteria</taxon>
        <taxon>Pseudomonadati</taxon>
        <taxon>Pseudomonadota</taxon>
        <taxon>Betaproteobacteria</taxon>
        <taxon>Burkholderiales</taxon>
        <taxon>Comamonadaceae</taxon>
        <taxon>Variovorax</taxon>
    </lineage>
</organism>
<dbReference type="Proteomes" id="UP001169027">
    <property type="component" value="Unassembled WGS sequence"/>
</dbReference>
<name>A0ABT8SDX2_9BURK</name>
<dbReference type="SUPFAM" id="SSF53850">
    <property type="entry name" value="Periplasmic binding protein-like II"/>
    <property type="match status" value="1"/>
</dbReference>
<keyword evidence="4" id="KW-1185">Reference proteome</keyword>
<evidence type="ECO:0000256" key="1">
    <source>
        <dbReference type="ARBA" id="ARBA00006987"/>
    </source>
</evidence>
<reference evidence="3" key="1">
    <citation type="submission" date="2023-06" db="EMBL/GenBank/DDBJ databases">
        <authorList>
            <person name="Jiang Y."/>
            <person name="Liu Q."/>
        </authorList>
    </citation>
    <scope>NUCLEOTIDE SEQUENCE</scope>
    <source>
        <strain evidence="3">CGMCC 1.12090</strain>
    </source>
</reference>
<evidence type="ECO:0000313" key="4">
    <source>
        <dbReference type="Proteomes" id="UP001169027"/>
    </source>
</evidence>
<dbReference type="Gene3D" id="3.40.190.150">
    <property type="entry name" value="Bordetella uptake gene, domain 1"/>
    <property type="match status" value="1"/>
</dbReference>
<dbReference type="PANTHER" id="PTHR42928">
    <property type="entry name" value="TRICARBOXYLATE-BINDING PROTEIN"/>
    <property type="match status" value="1"/>
</dbReference>
<dbReference type="PANTHER" id="PTHR42928:SF5">
    <property type="entry name" value="BLR1237 PROTEIN"/>
    <property type="match status" value="1"/>
</dbReference>
<dbReference type="InterPro" id="IPR042100">
    <property type="entry name" value="Bug_dom1"/>
</dbReference>
<dbReference type="Pfam" id="PF03401">
    <property type="entry name" value="TctC"/>
    <property type="match status" value="1"/>
</dbReference>
<dbReference type="Gene3D" id="3.40.190.10">
    <property type="entry name" value="Periplasmic binding protein-like II"/>
    <property type="match status" value="1"/>
</dbReference>
<comment type="similarity">
    <text evidence="1">Belongs to the UPF0065 (bug) family.</text>
</comment>
<dbReference type="PIRSF" id="PIRSF017082">
    <property type="entry name" value="YflP"/>
    <property type="match status" value="1"/>
</dbReference>
<evidence type="ECO:0000256" key="2">
    <source>
        <dbReference type="SAM" id="SignalP"/>
    </source>
</evidence>
<comment type="caution">
    <text evidence="3">The sequence shown here is derived from an EMBL/GenBank/DDBJ whole genome shotgun (WGS) entry which is preliminary data.</text>
</comment>
<accession>A0ABT8SDX2</accession>
<dbReference type="EMBL" id="JAUKVY010000029">
    <property type="protein sequence ID" value="MDO1536598.1"/>
    <property type="molecule type" value="Genomic_DNA"/>
</dbReference>
<dbReference type="CDD" id="cd07012">
    <property type="entry name" value="PBP2_Bug_TTT"/>
    <property type="match status" value="1"/>
</dbReference>
<feature type="signal peptide" evidence="2">
    <location>
        <begin position="1"/>
        <end position="26"/>
    </location>
</feature>
<dbReference type="RefSeq" id="WP_301814703.1">
    <property type="nucleotide sequence ID" value="NZ_JAUJZH010000029.1"/>
</dbReference>